<proteinExistence type="predicted"/>
<name>A0A1R0X2Y8_9BACL</name>
<sequence>MTKTYREDFATAVSTMESTMWSSFKAEGAPPIPFIYGGRTFDLRKRDERGDAARVVTDTYVREHAEFNDAAMSRYRERGGTGEGPAVVLTDAALLERIANVILYDEIADENPYKSQHNEYPIMSEIQLARRREGKHQGKREGVSAREVAFGQAYSIGTDGRSYAEPIRRERSNKENIFMDEATTSRVREQREAYADFIAEKPVVTYVMSQAEREARGWQ</sequence>
<evidence type="ECO:0000313" key="1">
    <source>
        <dbReference type="EMBL" id="OMD27485.1"/>
    </source>
</evidence>
<dbReference type="EMBL" id="MKQP01000036">
    <property type="protein sequence ID" value="OMD27485.1"/>
    <property type="molecule type" value="Genomic_DNA"/>
</dbReference>
<dbReference type="AlphaFoldDB" id="A0A1R0X2Y8"/>
<dbReference type="Proteomes" id="UP000187465">
    <property type="component" value="Unassembled WGS sequence"/>
</dbReference>
<reference evidence="1 2" key="1">
    <citation type="submission" date="2016-10" db="EMBL/GenBank/DDBJ databases">
        <title>Paenibacillus species isolates.</title>
        <authorList>
            <person name="Beno S.M."/>
        </authorList>
    </citation>
    <scope>NUCLEOTIDE SEQUENCE [LARGE SCALE GENOMIC DNA]</scope>
    <source>
        <strain evidence="1 2">FSL H7-0604</strain>
    </source>
</reference>
<protein>
    <submittedName>
        <fullName evidence="1">Uncharacterized protein</fullName>
    </submittedName>
</protein>
<evidence type="ECO:0000313" key="2">
    <source>
        <dbReference type="Proteomes" id="UP000187465"/>
    </source>
</evidence>
<accession>A0A1R0X2Y8</accession>
<dbReference type="RefSeq" id="WP_051491046.1">
    <property type="nucleotide sequence ID" value="NZ_MKQP01000036.1"/>
</dbReference>
<organism evidence="1 2">
    <name type="scientific">Paenibacillus odorifer</name>
    <dbReference type="NCBI Taxonomy" id="189426"/>
    <lineage>
        <taxon>Bacteria</taxon>
        <taxon>Bacillati</taxon>
        <taxon>Bacillota</taxon>
        <taxon>Bacilli</taxon>
        <taxon>Bacillales</taxon>
        <taxon>Paenibacillaceae</taxon>
        <taxon>Paenibacillus</taxon>
    </lineage>
</organism>
<comment type="caution">
    <text evidence="1">The sequence shown here is derived from an EMBL/GenBank/DDBJ whole genome shotgun (WGS) entry which is preliminary data.</text>
</comment>
<gene>
    <name evidence="1" type="ORF">BJP51_25145</name>
</gene>